<reference evidence="1 2" key="1">
    <citation type="submission" date="2015-04" db="EMBL/GenBank/DDBJ databases">
        <title>Lasius niger genome sequencing.</title>
        <authorList>
            <person name="Konorov E.A."/>
            <person name="Nikitin M.A."/>
            <person name="Kirill M.V."/>
            <person name="Chang P."/>
        </authorList>
    </citation>
    <scope>NUCLEOTIDE SEQUENCE [LARGE SCALE GENOMIC DNA]</scope>
    <source>
        <tissue evidence="1">Whole</tissue>
    </source>
</reference>
<name>A0A0J7JWP8_LASNI</name>
<proteinExistence type="predicted"/>
<dbReference type="PANTHER" id="PTHR47027:SF25">
    <property type="entry name" value="REVERSE TRANSCRIPTASE DOMAIN-CONTAINING PROTEIN"/>
    <property type="match status" value="1"/>
</dbReference>
<comment type="caution">
    <text evidence="1">The sequence shown here is derived from an EMBL/GenBank/DDBJ whole genome shotgun (WGS) entry which is preliminary data.</text>
</comment>
<keyword evidence="1" id="KW-0255">Endonuclease</keyword>
<keyword evidence="1" id="KW-0378">Hydrolase</keyword>
<evidence type="ECO:0000313" key="2">
    <source>
        <dbReference type="Proteomes" id="UP000036403"/>
    </source>
</evidence>
<protein>
    <submittedName>
        <fullName evidence="1">Endonuclease-reverse transcriptase</fullName>
    </submittedName>
</protein>
<dbReference type="PANTHER" id="PTHR47027">
    <property type="entry name" value="REVERSE TRANSCRIPTASE DOMAIN-CONTAINING PROTEIN"/>
    <property type="match status" value="1"/>
</dbReference>
<dbReference type="GO" id="GO:0003964">
    <property type="term" value="F:RNA-directed DNA polymerase activity"/>
    <property type="evidence" value="ECO:0007669"/>
    <property type="project" value="UniProtKB-KW"/>
</dbReference>
<keyword evidence="1" id="KW-0540">Nuclease</keyword>
<dbReference type="GO" id="GO:0004519">
    <property type="term" value="F:endonuclease activity"/>
    <property type="evidence" value="ECO:0007669"/>
    <property type="project" value="UniProtKB-KW"/>
</dbReference>
<keyword evidence="1" id="KW-0695">RNA-directed DNA polymerase</keyword>
<evidence type="ECO:0000313" key="1">
    <source>
        <dbReference type="EMBL" id="KMQ82593.1"/>
    </source>
</evidence>
<dbReference type="OrthoDB" id="7554647at2759"/>
<dbReference type="AlphaFoldDB" id="A0A0J7JWP8"/>
<organism evidence="1 2">
    <name type="scientific">Lasius niger</name>
    <name type="common">Black garden ant</name>
    <dbReference type="NCBI Taxonomy" id="67767"/>
    <lineage>
        <taxon>Eukaryota</taxon>
        <taxon>Metazoa</taxon>
        <taxon>Ecdysozoa</taxon>
        <taxon>Arthropoda</taxon>
        <taxon>Hexapoda</taxon>
        <taxon>Insecta</taxon>
        <taxon>Pterygota</taxon>
        <taxon>Neoptera</taxon>
        <taxon>Endopterygota</taxon>
        <taxon>Hymenoptera</taxon>
        <taxon>Apocrita</taxon>
        <taxon>Aculeata</taxon>
        <taxon>Formicoidea</taxon>
        <taxon>Formicidae</taxon>
        <taxon>Formicinae</taxon>
        <taxon>Lasius</taxon>
        <taxon>Lasius</taxon>
    </lineage>
</organism>
<dbReference type="PaxDb" id="67767-A0A0J7JWP8"/>
<keyword evidence="1" id="KW-0808">Transferase</keyword>
<dbReference type="EMBL" id="LBMM01024293">
    <property type="protein sequence ID" value="KMQ82593.1"/>
    <property type="molecule type" value="Genomic_DNA"/>
</dbReference>
<accession>A0A0J7JWP8</accession>
<gene>
    <name evidence="1" type="ORF">RF55_22444</name>
</gene>
<dbReference type="STRING" id="67767.A0A0J7JWP8"/>
<keyword evidence="2" id="KW-1185">Reference proteome</keyword>
<sequence>MVGLQINQTKTKTLRINQKSNTEVNINNKTIANVEEFSYLGAKLSTQGGTDDDIEERIVKARNCFKSLNKIWRSSNMTLKIKINLYRSLVRSVLLYGSETWKLTMKQTKRLDVFQNKCLRIIMRIFWPNTMSNDTLLRKTNLTSINEVIKMRRWRFTGHILRMDTNEIPHVALTWAPEGSRRRGRPRLTWRRMMEKERDEAGWASWPEARDSALDRRRWKTRLKALCAPGH</sequence>
<keyword evidence="1" id="KW-0548">Nucleotidyltransferase</keyword>
<dbReference type="Proteomes" id="UP000036403">
    <property type="component" value="Unassembled WGS sequence"/>
</dbReference>